<evidence type="ECO:0000313" key="4">
    <source>
        <dbReference type="Proteomes" id="UP001454036"/>
    </source>
</evidence>
<dbReference type="PROSITE" id="PS50011">
    <property type="entry name" value="PROTEIN_KINASE_DOM"/>
    <property type="match status" value="1"/>
</dbReference>
<dbReference type="GO" id="GO:0005524">
    <property type="term" value="F:ATP binding"/>
    <property type="evidence" value="ECO:0007669"/>
    <property type="project" value="InterPro"/>
</dbReference>
<dbReference type="Gene3D" id="3.30.200.20">
    <property type="entry name" value="Phosphorylase Kinase, domain 1"/>
    <property type="match status" value="1"/>
</dbReference>
<dbReference type="Pfam" id="PF03478">
    <property type="entry name" value="Beta-prop_KIB1-4"/>
    <property type="match status" value="1"/>
</dbReference>
<dbReference type="PANTHER" id="PTHR47123">
    <property type="entry name" value="F-BOX PROTEIN SKIP23"/>
    <property type="match status" value="1"/>
</dbReference>
<sequence length="1000" mass="112343">MVGVDWSDLPGELVELISSHLPTETDVIRFRSVCSTWRSSTNKSGGSGTLSSFPSRFPILPNQGISDTCWGFHLSKRTLYQLRPPFPLLLDSTNHNNDWIIKLERDNPTRMHLLSPLSTSLFNPLPPQFPRSFDSSKFPIFELGNEFTLQYINYRPLANSIGDAGNLYMEKVALSLLDAVADADADTFSFVLLTIHISGKLVMYKSGDKKWTVIDDLPAPYDDVIFKGGCFYAVDTTGRAVLVEFNPASSTPIITPVAESVHDGDRKYLVESCGDLLLVDMYLSGGPEDDFGYIEGFQFYEDFDCYMSERTVKFKVFKLDKDMHRWEEMDSLGDMIIFLGDNSTFSALASEINSSCKGNCIFFTDQFYSCKEEEEGGVWKSRGIGVFDMETGKIGPIGDNPGYSALFWPPPDWVYSTATIEQWDASFYVKFKVCMMVGSRISSLLRNRNVKKRTVVIGLKFSNSSRELLLRVLHFVVMPGDAVLAVHVQELHDSFDPNTFQIHEDLCKSKQVDFQVKICEGRSYITELSHQVRVNFATILAIGCSTTRPNDSTVSRFLKALPPTCSLLVMDNGGKIMLQRKGTSQQGVANTTTYKMLNSSVSAVSPSSGNSPSETSRQIRKSLTMPCCSTTSSFQQNEGRKFPNFKMNVANVDAMPRRVFQKLAALEIKGCSRRFTLEYIKRATDHFNSEMLIAEGGHSKVYRAILDDGQVAAVKVYHMLTYPEEYFFKEVEILSGLKHENIVQLFGYCYSKEINAVFYNLLEGGSLKEKLAQLNWRERIKVAVGVAKSLVYLHSCSPPITHKDVNSSNIILSEDCQPHLSGFRAAVVHQKTQHDSALAVQNDHVVGSFGYLAPEYIMYGKVDEKIDVYSYGVVLLELITGKEAMQSRPTPNHESLVLWARSMLSSGLCDRLIDPNLREDFNADEMKIMMIAARLCLLHSSSRRPSMKTILRLFEDPAHWLEMQNKREKMLGKIGSYKDEKGSSSCNESDSCDETVVIDD</sequence>
<dbReference type="EMBL" id="BAABME010001017">
    <property type="protein sequence ID" value="GAA0147032.1"/>
    <property type="molecule type" value="Genomic_DNA"/>
</dbReference>
<keyword evidence="4" id="KW-1185">Reference proteome</keyword>
<dbReference type="SMART" id="SM00256">
    <property type="entry name" value="FBOX"/>
    <property type="match status" value="1"/>
</dbReference>
<dbReference type="Pfam" id="PF00646">
    <property type="entry name" value="F-box"/>
    <property type="match status" value="1"/>
</dbReference>
<dbReference type="InterPro" id="IPR000719">
    <property type="entry name" value="Prot_kinase_dom"/>
</dbReference>
<comment type="caution">
    <text evidence="3">The sequence shown here is derived from an EMBL/GenBank/DDBJ whole genome shotgun (WGS) entry which is preliminary data.</text>
</comment>
<evidence type="ECO:0000256" key="1">
    <source>
        <dbReference type="SAM" id="MobiDB-lite"/>
    </source>
</evidence>
<dbReference type="PANTHER" id="PTHR47123:SF15">
    <property type="entry name" value="F-BOX PROTEIN SKIP23"/>
    <property type="match status" value="1"/>
</dbReference>
<dbReference type="GO" id="GO:0004672">
    <property type="term" value="F:protein kinase activity"/>
    <property type="evidence" value="ECO:0007669"/>
    <property type="project" value="InterPro"/>
</dbReference>
<organism evidence="3 4">
    <name type="scientific">Lithospermum erythrorhizon</name>
    <name type="common">Purple gromwell</name>
    <name type="synonym">Lithospermum officinale var. erythrorhizon</name>
    <dbReference type="NCBI Taxonomy" id="34254"/>
    <lineage>
        <taxon>Eukaryota</taxon>
        <taxon>Viridiplantae</taxon>
        <taxon>Streptophyta</taxon>
        <taxon>Embryophyta</taxon>
        <taxon>Tracheophyta</taxon>
        <taxon>Spermatophyta</taxon>
        <taxon>Magnoliopsida</taxon>
        <taxon>eudicotyledons</taxon>
        <taxon>Gunneridae</taxon>
        <taxon>Pentapetalae</taxon>
        <taxon>asterids</taxon>
        <taxon>lamiids</taxon>
        <taxon>Boraginales</taxon>
        <taxon>Boraginaceae</taxon>
        <taxon>Boraginoideae</taxon>
        <taxon>Lithospermeae</taxon>
        <taxon>Lithospermum</taxon>
    </lineage>
</organism>
<gene>
    <name evidence="3" type="ORF">LIER_06833</name>
</gene>
<accession>A0AAV3P7D6</accession>
<feature type="region of interest" description="Disordered" evidence="1">
    <location>
        <begin position="601"/>
        <end position="621"/>
    </location>
</feature>
<name>A0AAV3P7D6_LITER</name>
<feature type="compositionally biased region" description="Low complexity" evidence="1">
    <location>
        <begin position="601"/>
        <end position="613"/>
    </location>
</feature>
<dbReference type="InterPro" id="IPR011009">
    <property type="entry name" value="Kinase-like_dom_sf"/>
</dbReference>
<dbReference type="InterPro" id="IPR051304">
    <property type="entry name" value="SCF_F-box_domain"/>
</dbReference>
<dbReference type="InterPro" id="IPR036047">
    <property type="entry name" value="F-box-like_dom_sf"/>
</dbReference>
<feature type="domain" description="Protein kinase" evidence="2">
    <location>
        <begin position="687"/>
        <end position="961"/>
    </location>
</feature>
<dbReference type="InterPro" id="IPR001810">
    <property type="entry name" value="F-box_dom"/>
</dbReference>
<dbReference type="SUPFAM" id="SSF56112">
    <property type="entry name" value="Protein kinase-like (PK-like)"/>
    <property type="match status" value="1"/>
</dbReference>
<dbReference type="Pfam" id="PF00069">
    <property type="entry name" value="Pkinase"/>
    <property type="match status" value="1"/>
</dbReference>
<feature type="region of interest" description="Disordered" evidence="1">
    <location>
        <begin position="977"/>
        <end position="1000"/>
    </location>
</feature>
<dbReference type="SUPFAM" id="SSF81383">
    <property type="entry name" value="F-box domain"/>
    <property type="match status" value="1"/>
</dbReference>
<protein>
    <recommendedName>
        <fullName evidence="2">Protein kinase domain-containing protein</fullName>
    </recommendedName>
</protein>
<evidence type="ECO:0000313" key="3">
    <source>
        <dbReference type="EMBL" id="GAA0147032.1"/>
    </source>
</evidence>
<evidence type="ECO:0000259" key="2">
    <source>
        <dbReference type="PROSITE" id="PS50011"/>
    </source>
</evidence>
<dbReference type="Gene3D" id="1.20.1280.50">
    <property type="match status" value="1"/>
</dbReference>
<dbReference type="InterPro" id="IPR005174">
    <property type="entry name" value="KIB1-4_b-propeller"/>
</dbReference>
<dbReference type="Proteomes" id="UP001454036">
    <property type="component" value="Unassembled WGS sequence"/>
</dbReference>
<dbReference type="Gene3D" id="1.10.510.10">
    <property type="entry name" value="Transferase(Phosphotransferase) domain 1"/>
    <property type="match status" value="1"/>
</dbReference>
<feature type="compositionally biased region" description="Acidic residues" evidence="1">
    <location>
        <begin position="990"/>
        <end position="1000"/>
    </location>
</feature>
<proteinExistence type="predicted"/>
<reference evidence="3 4" key="1">
    <citation type="submission" date="2024-01" db="EMBL/GenBank/DDBJ databases">
        <title>The complete chloroplast genome sequence of Lithospermum erythrorhizon: insights into the phylogenetic relationship among Boraginaceae species and the maternal lineages of purple gromwells.</title>
        <authorList>
            <person name="Okada T."/>
            <person name="Watanabe K."/>
        </authorList>
    </citation>
    <scope>NUCLEOTIDE SEQUENCE [LARGE SCALE GENOMIC DNA]</scope>
</reference>
<dbReference type="AlphaFoldDB" id="A0AAV3P7D6"/>